<evidence type="ECO:0000256" key="3">
    <source>
        <dbReference type="ARBA" id="ARBA00023082"/>
    </source>
</evidence>
<dbReference type="PROSITE" id="PS50231">
    <property type="entry name" value="RICIN_B_LECTIN"/>
    <property type="match status" value="1"/>
</dbReference>
<dbReference type="SUPFAM" id="SSF50370">
    <property type="entry name" value="Ricin B-like lectins"/>
    <property type="match status" value="1"/>
</dbReference>
<dbReference type="InterPro" id="IPR013325">
    <property type="entry name" value="RNA_pol_sigma_r2"/>
</dbReference>
<dbReference type="Pfam" id="PF04542">
    <property type="entry name" value="Sigma70_r2"/>
    <property type="match status" value="1"/>
</dbReference>
<evidence type="ECO:0000259" key="7">
    <source>
        <dbReference type="SMART" id="SM00458"/>
    </source>
</evidence>
<evidence type="ECO:0000256" key="6">
    <source>
        <dbReference type="SAM" id="MobiDB-lite"/>
    </source>
</evidence>
<dbReference type="EMBL" id="JBHSJO010000002">
    <property type="protein sequence ID" value="MFC5020310.1"/>
    <property type="molecule type" value="Genomic_DNA"/>
</dbReference>
<feature type="region of interest" description="Disordered" evidence="6">
    <location>
        <begin position="345"/>
        <end position="397"/>
    </location>
</feature>
<evidence type="ECO:0000313" key="9">
    <source>
        <dbReference type="Proteomes" id="UP001595855"/>
    </source>
</evidence>
<dbReference type="InterPro" id="IPR007627">
    <property type="entry name" value="RNA_pol_sigma70_r2"/>
</dbReference>
<dbReference type="RefSeq" id="WP_328662039.1">
    <property type="nucleotide sequence ID" value="NZ_BAAATN010000028.1"/>
</dbReference>
<keyword evidence="5" id="KW-0804">Transcription</keyword>
<dbReference type="Gene3D" id="2.80.10.50">
    <property type="match status" value="1"/>
</dbReference>
<dbReference type="SUPFAM" id="SSF88659">
    <property type="entry name" value="Sigma3 and sigma4 domains of RNA polymerase sigma factors"/>
    <property type="match status" value="1"/>
</dbReference>
<dbReference type="PANTHER" id="PTHR43133:SF8">
    <property type="entry name" value="RNA POLYMERASE SIGMA FACTOR HI_1459-RELATED"/>
    <property type="match status" value="1"/>
</dbReference>
<dbReference type="InterPro" id="IPR014284">
    <property type="entry name" value="RNA_pol_sigma-70_dom"/>
</dbReference>
<dbReference type="Pfam" id="PF00652">
    <property type="entry name" value="Ricin_B_lectin"/>
    <property type="match status" value="1"/>
</dbReference>
<evidence type="ECO:0000256" key="4">
    <source>
        <dbReference type="ARBA" id="ARBA00023125"/>
    </source>
</evidence>
<dbReference type="InterPro" id="IPR039425">
    <property type="entry name" value="RNA_pol_sigma-70-like"/>
</dbReference>
<evidence type="ECO:0000256" key="2">
    <source>
        <dbReference type="ARBA" id="ARBA00023015"/>
    </source>
</evidence>
<dbReference type="Proteomes" id="UP001595855">
    <property type="component" value="Unassembled WGS sequence"/>
</dbReference>
<dbReference type="InterPro" id="IPR000772">
    <property type="entry name" value="Ricin_B_lectin"/>
</dbReference>
<accession>A0ABV9X4A2</accession>
<keyword evidence="3" id="KW-0731">Sigma factor</keyword>
<evidence type="ECO:0000256" key="1">
    <source>
        <dbReference type="ARBA" id="ARBA00010641"/>
    </source>
</evidence>
<reference evidence="9" key="1">
    <citation type="journal article" date="2019" name="Int. J. Syst. Evol. Microbiol.">
        <title>The Global Catalogue of Microorganisms (GCM) 10K type strain sequencing project: providing services to taxonomists for standard genome sequencing and annotation.</title>
        <authorList>
            <consortium name="The Broad Institute Genomics Platform"/>
            <consortium name="The Broad Institute Genome Sequencing Center for Infectious Disease"/>
            <person name="Wu L."/>
            <person name="Ma J."/>
        </authorList>
    </citation>
    <scope>NUCLEOTIDE SEQUENCE [LARGE SCALE GENOMIC DNA]</scope>
    <source>
        <strain evidence="9">CGMCC 4.1542</strain>
    </source>
</reference>
<comment type="similarity">
    <text evidence="1">Belongs to the sigma-70 factor family. ECF subfamily.</text>
</comment>
<protein>
    <submittedName>
        <fullName evidence="8">Sigma-70 family RNA polymerase sigma factor</fullName>
    </submittedName>
</protein>
<evidence type="ECO:0000313" key="8">
    <source>
        <dbReference type="EMBL" id="MFC5020310.1"/>
    </source>
</evidence>
<feature type="domain" description="Ricin B lectin" evidence="7">
    <location>
        <begin position="404"/>
        <end position="547"/>
    </location>
</feature>
<proteinExistence type="inferred from homology"/>
<organism evidence="8 9">
    <name type="scientific">Streptomyces lienomycini</name>
    <dbReference type="NCBI Taxonomy" id="284035"/>
    <lineage>
        <taxon>Bacteria</taxon>
        <taxon>Bacillati</taxon>
        <taxon>Actinomycetota</taxon>
        <taxon>Actinomycetes</taxon>
        <taxon>Kitasatosporales</taxon>
        <taxon>Streptomycetaceae</taxon>
        <taxon>Streptomyces</taxon>
    </lineage>
</organism>
<keyword evidence="9" id="KW-1185">Reference proteome</keyword>
<sequence length="554" mass="58697">MTDHRATSPKQRRGVNRGLNGPGSAANSDGLTDALLTAALRDGGDAGSVEELYRRHAGAVLAYARTCCRDPHTAEDLASEAFTRTVRAVRDGQGPTDAWRPYLLAVVRHTAAQWADRDRRVDLAPEFDEWLEATARDRNPAPVGEEQTGEDRVMRAVDGGLIAAAFRSLPERWRAVLWHSVVEDEPAAKVGTLLGLTPSGVASLTARAREGLREAYLRAHAEQGAVHEECRRCGGRLAAAVRRPRPRRDVHLDRHLEQCARCRRAVRELTDLNQRLRSVLPAVVLLFGGPAYLKARATAATSVGPATGGGVTGAKAGVLAAGAAAVVFGGWALWPGGGAAPEVPAPAVSAAPSSHTAPSPSPVSQTPQSPRLPAATARPSPSSSSSASASAEATGSRLPAFGGSSALRFVSTGRCMEIPGGAVQPGVRPVEAACDGGGAQQWRLVDPFAGDRARTQVRNEATGMCLTRSGSTEDHAPVDQQPCDTGQVNQLWDLWTDTAEGEAALRTADGTRYLGLVEWARADKDQEHGTAIGTTRYYYGSASMRFRYEPRLLG</sequence>
<dbReference type="Gene3D" id="1.10.10.10">
    <property type="entry name" value="Winged helix-like DNA-binding domain superfamily/Winged helix DNA-binding domain"/>
    <property type="match status" value="1"/>
</dbReference>
<keyword evidence="2" id="KW-0805">Transcription regulation</keyword>
<dbReference type="InterPro" id="IPR036388">
    <property type="entry name" value="WH-like_DNA-bd_sf"/>
</dbReference>
<dbReference type="CDD" id="cd00161">
    <property type="entry name" value="beta-trefoil_Ricin-like"/>
    <property type="match status" value="1"/>
</dbReference>
<keyword evidence="4" id="KW-0238">DNA-binding</keyword>
<dbReference type="PANTHER" id="PTHR43133">
    <property type="entry name" value="RNA POLYMERASE ECF-TYPE SIGMA FACTO"/>
    <property type="match status" value="1"/>
</dbReference>
<dbReference type="InterPro" id="IPR035992">
    <property type="entry name" value="Ricin_B-like_lectins"/>
</dbReference>
<dbReference type="SMART" id="SM00458">
    <property type="entry name" value="RICIN"/>
    <property type="match status" value="1"/>
</dbReference>
<gene>
    <name evidence="8" type="ORF">ACFPRC_36440</name>
</gene>
<dbReference type="NCBIfam" id="TIGR02937">
    <property type="entry name" value="sigma70-ECF"/>
    <property type="match status" value="1"/>
</dbReference>
<dbReference type="Gene3D" id="1.10.1740.10">
    <property type="match status" value="1"/>
</dbReference>
<comment type="caution">
    <text evidence="8">The sequence shown here is derived from an EMBL/GenBank/DDBJ whole genome shotgun (WGS) entry which is preliminary data.</text>
</comment>
<dbReference type="SUPFAM" id="SSF88946">
    <property type="entry name" value="Sigma2 domain of RNA polymerase sigma factors"/>
    <property type="match status" value="1"/>
</dbReference>
<name>A0ABV9X4A2_9ACTN</name>
<evidence type="ECO:0000256" key="5">
    <source>
        <dbReference type="ARBA" id="ARBA00023163"/>
    </source>
</evidence>
<dbReference type="InterPro" id="IPR013324">
    <property type="entry name" value="RNA_pol_sigma_r3/r4-like"/>
</dbReference>
<feature type="region of interest" description="Disordered" evidence="6">
    <location>
        <begin position="1"/>
        <end position="28"/>
    </location>
</feature>